<evidence type="ECO:0000313" key="1">
    <source>
        <dbReference type="EMBL" id="KAJ4258735.1"/>
    </source>
</evidence>
<proteinExistence type="predicted"/>
<sequence>MSYSEAFEASFADPKNTAIVTPDSDVNATIHKYYNVDEPFTYTKTQLWDMEVKKAHHPDKYIRHVVRQGSLKTFDHSKKGPYEYFIRITDQRLWKNLEDYGTVIERVCLDHDNKKAIFLGLPKVTLPDGSELTSGEKQPVFNVEHAVVGTEESPVNTWRVVHLTEGRDESLVAAFEPFQHNVYLRLFNEVYIREDLGRGLVRRDA</sequence>
<keyword evidence="2" id="KW-1185">Reference proteome</keyword>
<dbReference type="AlphaFoldDB" id="A0A9W8S0B0"/>
<name>A0A9W8S0B0_9HYPO</name>
<accession>A0A9W8S0B0</accession>
<protein>
    <submittedName>
        <fullName evidence="1">Uncharacterized protein</fullName>
    </submittedName>
</protein>
<reference evidence="1" key="1">
    <citation type="submission" date="2022-09" db="EMBL/GenBank/DDBJ databases">
        <title>Fusarium specimens isolated from Avocado Roots.</title>
        <authorList>
            <person name="Stajich J."/>
            <person name="Roper C."/>
            <person name="Heimlech-Rivalta G."/>
        </authorList>
    </citation>
    <scope>NUCLEOTIDE SEQUENCE</scope>
    <source>
        <strain evidence="1">CF00136</strain>
    </source>
</reference>
<comment type="caution">
    <text evidence="1">The sequence shown here is derived from an EMBL/GenBank/DDBJ whole genome shotgun (WGS) entry which is preliminary data.</text>
</comment>
<gene>
    <name evidence="1" type="ORF">NW762_007822</name>
</gene>
<dbReference type="Proteomes" id="UP001152049">
    <property type="component" value="Unassembled WGS sequence"/>
</dbReference>
<dbReference type="OrthoDB" id="5395715at2759"/>
<organism evidence="1 2">
    <name type="scientific">Fusarium torreyae</name>
    <dbReference type="NCBI Taxonomy" id="1237075"/>
    <lineage>
        <taxon>Eukaryota</taxon>
        <taxon>Fungi</taxon>
        <taxon>Dikarya</taxon>
        <taxon>Ascomycota</taxon>
        <taxon>Pezizomycotina</taxon>
        <taxon>Sordariomycetes</taxon>
        <taxon>Hypocreomycetidae</taxon>
        <taxon>Hypocreales</taxon>
        <taxon>Nectriaceae</taxon>
        <taxon>Fusarium</taxon>
    </lineage>
</organism>
<evidence type="ECO:0000313" key="2">
    <source>
        <dbReference type="Proteomes" id="UP001152049"/>
    </source>
</evidence>
<dbReference type="EMBL" id="JAOQAZ010000015">
    <property type="protein sequence ID" value="KAJ4258735.1"/>
    <property type="molecule type" value="Genomic_DNA"/>
</dbReference>